<name>A0A1H0QCN5_SELRU</name>
<gene>
    <name evidence="1" type="ORF">SAMN05216366_10798</name>
</gene>
<reference evidence="1 2" key="1">
    <citation type="submission" date="2016-10" db="EMBL/GenBank/DDBJ databases">
        <authorList>
            <person name="de Groot N.N."/>
        </authorList>
    </citation>
    <scope>NUCLEOTIDE SEQUENCE [LARGE SCALE GENOMIC DNA]</scope>
    <source>
        <strain evidence="1 2">S137</strain>
    </source>
</reference>
<dbReference type="EMBL" id="FNJQ01000007">
    <property type="protein sequence ID" value="SDP15163.1"/>
    <property type="molecule type" value="Genomic_DNA"/>
</dbReference>
<accession>A0A1H0QCN5</accession>
<dbReference type="Proteomes" id="UP000182412">
    <property type="component" value="Unassembled WGS sequence"/>
</dbReference>
<evidence type="ECO:0000313" key="1">
    <source>
        <dbReference type="EMBL" id="SDP15163.1"/>
    </source>
</evidence>
<proteinExistence type="predicted"/>
<dbReference type="AlphaFoldDB" id="A0A1H0QCN5"/>
<organism evidence="1 2">
    <name type="scientific">Selenomonas ruminantium</name>
    <dbReference type="NCBI Taxonomy" id="971"/>
    <lineage>
        <taxon>Bacteria</taxon>
        <taxon>Bacillati</taxon>
        <taxon>Bacillota</taxon>
        <taxon>Negativicutes</taxon>
        <taxon>Selenomonadales</taxon>
        <taxon>Selenomonadaceae</taxon>
        <taxon>Selenomonas</taxon>
    </lineage>
</organism>
<evidence type="ECO:0000313" key="2">
    <source>
        <dbReference type="Proteomes" id="UP000182412"/>
    </source>
</evidence>
<sequence>MARNYFLQLQNSIYLPLGVDLFEETRIEHEETNEIAEILQGRPVDEELLVEYPGGTIVSGVIDEIRENYDYIGIDEPLYRKREDYILHVHDVIQNGREEIGPGRLLALNSREKPKRIMDSNGNVIWGLHITNIRVTDGERG</sequence>
<protein>
    <submittedName>
        <fullName evidence="1">Uncharacterized protein</fullName>
    </submittedName>
</protein>